<keyword evidence="3" id="KW-1185">Reference proteome</keyword>
<evidence type="ECO:0000313" key="2">
    <source>
        <dbReference type="EMBL" id="CAB3999145.1"/>
    </source>
</evidence>
<protein>
    <submittedName>
        <fullName evidence="2">Uncharacterized protein</fullName>
    </submittedName>
</protein>
<evidence type="ECO:0000313" key="3">
    <source>
        <dbReference type="Proteomes" id="UP001152795"/>
    </source>
</evidence>
<sequence length="245" mass="27854">MDDDDDDDAMIMPSSKFTNIKKRSEAENESTTSNFNATDPRITVKPIEISKTTNNDHKISFDLTDSDSELTDASATCRKTLERLKSSIINLEASTSKTFKDNSELLKPAFDYDHTQSTTTSNKKGNFSETVVNKSKDCHIVDSGVEMVRGFKGSSGSIQDEEDVHLDEPVKKKKRTREQVEERKRELAMLKKAAKEKERQEKLEEKKRQKEGRAAAMQEKKLQKEKDQLQKKVPDQPNSSMIANF</sequence>
<feature type="compositionally biased region" description="Polar residues" evidence="1">
    <location>
        <begin position="236"/>
        <end position="245"/>
    </location>
</feature>
<dbReference type="EMBL" id="CACRXK020003525">
    <property type="protein sequence ID" value="CAB3999145.1"/>
    <property type="molecule type" value="Genomic_DNA"/>
</dbReference>
<gene>
    <name evidence="2" type="ORF">PACLA_8A009058</name>
</gene>
<organism evidence="2 3">
    <name type="scientific">Paramuricea clavata</name>
    <name type="common">Red gorgonian</name>
    <name type="synonym">Violescent sea-whip</name>
    <dbReference type="NCBI Taxonomy" id="317549"/>
    <lineage>
        <taxon>Eukaryota</taxon>
        <taxon>Metazoa</taxon>
        <taxon>Cnidaria</taxon>
        <taxon>Anthozoa</taxon>
        <taxon>Octocorallia</taxon>
        <taxon>Malacalcyonacea</taxon>
        <taxon>Plexauridae</taxon>
        <taxon>Paramuricea</taxon>
    </lineage>
</organism>
<reference evidence="2" key="1">
    <citation type="submission" date="2020-04" db="EMBL/GenBank/DDBJ databases">
        <authorList>
            <person name="Alioto T."/>
            <person name="Alioto T."/>
            <person name="Gomez Garrido J."/>
        </authorList>
    </citation>
    <scope>NUCLEOTIDE SEQUENCE</scope>
    <source>
        <strain evidence="2">A484AB</strain>
    </source>
</reference>
<accession>A0A6S7H0P4</accession>
<feature type="region of interest" description="Disordered" evidence="1">
    <location>
        <begin position="20"/>
        <end position="39"/>
    </location>
</feature>
<name>A0A6S7H0P4_PARCT</name>
<evidence type="ECO:0000256" key="1">
    <source>
        <dbReference type="SAM" id="MobiDB-lite"/>
    </source>
</evidence>
<dbReference type="AlphaFoldDB" id="A0A6S7H0P4"/>
<dbReference type="Proteomes" id="UP001152795">
    <property type="component" value="Unassembled WGS sequence"/>
</dbReference>
<feature type="region of interest" description="Disordered" evidence="1">
    <location>
        <begin position="152"/>
        <end position="245"/>
    </location>
</feature>
<feature type="compositionally biased region" description="Basic and acidic residues" evidence="1">
    <location>
        <begin position="177"/>
        <end position="234"/>
    </location>
</feature>
<comment type="caution">
    <text evidence="2">The sequence shown here is derived from an EMBL/GenBank/DDBJ whole genome shotgun (WGS) entry which is preliminary data.</text>
</comment>
<proteinExistence type="predicted"/>